<dbReference type="RefSeq" id="WP_008733929.1">
    <property type="nucleotide sequence ID" value="NZ_AKFT01000218.1"/>
</dbReference>
<reference evidence="1 2" key="1">
    <citation type="submission" date="2012-05" db="EMBL/GenBank/DDBJ databases">
        <authorList>
            <person name="Harkins D.M."/>
            <person name="Madupu R."/>
            <person name="Durkin A.S."/>
            <person name="Torralba M."/>
            <person name="Methe B."/>
            <person name="Sutton G.G."/>
            <person name="Nelson K.E."/>
        </authorList>
    </citation>
    <scope>NUCLEOTIDE SEQUENCE [LARGE SCALE GENOMIC DNA]</scope>
    <source>
        <strain evidence="1 2">F0489</strain>
    </source>
</reference>
<accession>J0MWN0</accession>
<dbReference type="InterPro" id="IPR022291">
    <property type="entry name" value="Bacteriocin_synth_cyclodeHase"/>
</dbReference>
<dbReference type="NCBIfam" id="TIGR03882">
    <property type="entry name" value="cyclo_dehyd_2"/>
    <property type="match status" value="1"/>
</dbReference>
<dbReference type="PATRIC" id="fig|1125718.3.peg.2800"/>
<dbReference type="AlphaFoldDB" id="J0MWN0"/>
<dbReference type="Proteomes" id="UP000002941">
    <property type="component" value="Unassembled WGS sequence"/>
</dbReference>
<organism evidence="1 2">
    <name type="scientific">Actinomyces massiliensis F0489</name>
    <dbReference type="NCBI Taxonomy" id="1125718"/>
    <lineage>
        <taxon>Bacteria</taxon>
        <taxon>Bacillati</taxon>
        <taxon>Actinomycetota</taxon>
        <taxon>Actinomycetes</taxon>
        <taxon>Actinomycetales</taxon>
        <taxon>Actinomycetaceae</taxon>
        <taxon>Actinomyces</taxon>
    </lineage>
</organism>
<gene>
    <name evidence="1" type="ORF">HMPREF1318_0233</name>
</gene>
<dbReference type="EMBL" id="AKFT01000218">
    <property type="protein sequence ID" value="EJF36492.1"/>
    <property type="molecule type" value="Genomic_DNA"/>
</dbReference>
<protein>
    <submittedName>
        <fullName evidence="1">Bacteriocin biosynthesis cyclodehydratase domain protein</fullName>
    </submittedName>
</protein>
<comment type="caution">
    <text evidence="1">The sequence shown here is derived from an EMBL/GenBank/DDBJ whole genome shotgun (WGS) entry which is preliminary data.</text>
</comment>
<evidence type="ECO:0000313" key="2">
    <source>
        <dbReference type="Proteomes" id="UP000002941"/>
    </source>
</evidence>
<proteinExistence type="predicted"/>
<name>J0MWN0_9ACTO</name>
<evidence type="ECO:0000313" key="1">
    <source>
        <dbReference type="EMBL" id="EJF36492.1"/>
    </source>
</evidence>
<dbReference type="eggNOG" id="ENOG503310X">
    <property type="taxonomic scope" value="Bacteria"/>
</dbReference>
<dbReference type="Gene3D" id="3.40.50.720">
    <property type="entry name" value="NAD(P)-binding Rossmann-like Domain"/>
    <property type="match status" value="1"/>
</dbReference>
<keyword evidence="2" id="KW-1185">Reference proteome</keyword>
<sequence>MSTSTASTAAQRPVTAYLPQGRFGHAVVEHLAEPQDVVLSVDHGLVYASVPYADRLVMISDADRTPVREALDEVSFVRSLPSLGLELTPTELRCGPLVVPGRTACYHCYARRRQQHGYRPLPDDLEPLPQGYARHHVVIGAGLVRLALGVLDHGDPADGSAGDDELGGQVWTVDLVSGLTSLARTVATDRCQTCSGRYATRRDAVPALAALLPERVI</sequence>